<organism evidence="14 15">
    <name type="scientific">Dongia mobilis</name>
    <dbReference type="NCBI Taxonomy" id="578943"/>
    <lineage>
        <taxon>Bacteria</taxon>
        <taxon>Pseudomonadati</taxon>
        <taxon>Pseudomonadota</taxon>
        <taxon>Alphaproteobacteria</taxon>
        <taxon>Rhodospirillales</taxon>
        <taxon>Dongiaceae</taxon>
        <taxon>Dongia</taxon>
    </lineage>
</organism>
<evidence type="ECO:0000259" key="13">
    <source>
        <dbReference type="PROSITE" id="PS50885"/>
    </source>
</evidence>
<dbReference type="InterPro" id="IPR036890">
    <property type="entry name" value="HATPase_C_sf"/>
</dbReference>
<dbReference type="OrthoDB" id="9809567at2"/>
<name>A0A4R6WXM2_9PROT</name>
<evidence type="ECO:0000256" key="3">
    <source>
        <dbReference type="ARBA" id="ARBA00012438"/>
    </source>
</evidence>
<keyword evidence="6 11" id="KW-0812">Transmembrane</keyword>
<accession>A0A4R6WXM2</accession>
<gene>
    <name evidence="14" type="ORF">A8950_2178</name>
</gene>
<dbReference type="GO" id="GO:0000155">
    <property type="term" value="F:phosphorelay sensor kinase activity"/>
    <property type="evidence" value="ECO:0007669"/>
    <property type="project" value="InterPro"/>
</dbReference>
<dbReference type="SUPFAM" id="SSF55874">
    <property type="entry name" value="ATPase domain of HSP90 chaperone/DNA topoisomerase II/histidine kinase"/>
    <property type="match status" value="1"/>
</dbReference>
<proteinExistence type="predicted"/>
<evidence type="ECO:0000313" key="15">
    <source>
        <dbReference type="Proteomes" id="UP000295783"/>
    </source>
</evidence>
<dbReference type="EC" id="2.7.13.3" evidence="3"/>
<dbReference type="InterPro" id="IPR003660">
    <property type="entry name" value="HAMP_dom"/>
</dbReference>
<dbReference type="PROSITE" id="PS50885">
    <property type="entry name" value="HAMP"/>
    <property type="match status" value="1"/>
</dbReference>
<keyword evidence="5" id="KW-0808">Transferase</keyword>
<dbReference type="InterPro" id="IPR004358">
    <property type="entry name" value="Sig_transdc_His_kin-like_C"/>
</dbReference>
<evidence type="ECO:0000313" key="14">
    <source>
        <dbReference type="EMBL" id="TDQ82355.1"/>
    </source>
</evidence>
<evidence type="ECO:0000256" key="2">
    <source>
        <dbReference type="ARBA" id="ARBA00004370"/>
    </source>
</evidence>
<evidence type="ECO:0000256" key="10">
    <source>
        <dbReference type="ARBA" id="ARBA00023136"/>
    </source>
</evidence>
<feature type="domain" description="HAMP" evidence="13">
    <location>
        <begin position="189"/>
        <end position="240"/>
    </location>
</feature>
<evidence type="ECO:0000256" key="8">
    <source>
        <dbReference type="ARBA" id="ARBA00022989"/>
    </source>
</evidence>
<keyword evidence="4" id="KW-0597">Phosphoprotein</keyword>
<evidence type="ECO:0000256" key="5">
    <source>
        <dbReference type="ARBA" id="ARBA00022679"/>
    </source>
</evidence>
<evidence type="ECO:0000256" key="7">
    <source>
        <dbReference type="ARBA" id="ARBA00022777"/>
    </source>
</evidence>
<keyword evidence="10 11" id="KW-0472">Membrane</keyword>
<dbReference type="PROSITE" id="PS50109">
    <property type="entry name" value="HIS_KIN"/>
    <property type="match status" value="1"/>
</dbReference>
<evidence type="ECO:0000259" key="12">
    <source>
        <dbReference type="PROSITE" id="PS50109"/>
    </source>
</evidence>
<keyword evidence="7 14" id="KW-0418">Kinase</keyword>
<comment type="subcellular location">
    <subcellularLocation>
        <location evidence="2">Membrane</location>
    </subcellularLocation>
</comment>
<dbReference type="PANTHER" id="PTHR45436">
    <property type="entry name" value="SENSOR HISTIDINE KINASE YKOH"/>
    <property type="match status" value="1"/>
</dbReference>
<dbReference type="Proteomes" id="UP000295783">
    <property type="component" value="Unassembled WGS sequence"/>
</dbReference>
<dbReference type="InterPro" id="IPR003594">
    <property type="entry name" value="HATPase_dom"/>
</dbReference>
<dbReference type="InterPro" id="IPR050428">
    <property type="entry name" value="TCS_sensor_his_kinase"/>
</dbReference>
<protein>
    <recommendedName>
        <fullName evidence="3">histidine kinase</fullName>
        <ecNumber evidence="3">2.7.13.3</ecNumber>
    </recommendedName>
</protein>
<dbReference type="InterPro" id="IPR005467">
    <property type="entry name" value="His_kinase_dom"/>
</dbReference>
<keyword evidence="9" id="KW-0902">Two-component regulatory system</keyword>
<evidence type="ECO:0000256" key="9">
    <source>
        <dbReference type="ARBA" id="ARBA00023012"/>
    </source>
</evidence>
<dbReference type="AlphaFoldDB" id="A0A4R6WXM2"/>
<comment type="caution">
    <text evidence="14">The sequence shown here is derived from an EMBL/GenBank/DDBJ whole genome shotgun (WGS) entry which is preliminary data.</text>
</comment>
<dbReference type="Gene3D" id="1.10.287.130">
    <property type="match status" value="1"/>
</dbReference>
<reference evidence="14 15" key="1">
    <citation type="submission" date="2019-03" db="EMBL/GenBank/DDBJ databases">
        <title>Genomic Encyclopedia of Type Strains, Phase III (KMG-III): the genomes of soil and plant-associated and newly described type strains.</title>
        <authorList>
            <person name="Whitman W."/>
        </authorList>
    </citation>
    <scope>NUCLEOTIDE SEQUENCE [LARGE SCALE GENOMIC DNA]</scope>
    <source>
        <strain evidence="14 15">CGMCC 1.7660</strain>
    </source>
</reference>
<dbReference type="SUPFAM" id="SSF47384">
    <property type="entry name" value="Homodimeric domain of signal transducing histidine kinase"/>
    <property type="match status" value="1"/>
</dbReference>
<dbReference type="PANTHER" id="PTHR45436:SF5">
    <property type="entry name" value="SENSOR HISTIDINE KINASE TRCS"/>
    <property type="match status" value="1"/>
</dbReference>
<comment type="catalytic activity">
    <reaction evidence="1">
        <text>ATP + protein L-histidine = ADP + protein N-phospho-L-histidine.</text>
        <dbReference type="EC" id="2.7.13.3"/>
    </reaction>
</comment>
<keyword evidence="15" id="KW-1185">Reference proteome</keyword>
<dbReference type="GO" id="GO:0005886">
    <property type="term" value="C:plasma membrane"/>
    <property type="evidence" value="ECO:0007669"/>
    <property type="project" value="TreeGrafter"/>
</dbReference>
<feature type="domain" description="Histidine kinase" evidence="12">
    <location>
        <begin position="248"/>
        <end position="457"/>
    </location>
</feature>
<dbReference type="RefSeq" id="WP_133613644.1">
    <property type="nucleotide sequence ID" value="NZ_SNYW01000008.1"/>
</dbReference>
<dbReference type="Gene3D" id="3.30.565.10">
    <property type="entry name" value="Histidine kinase-like ATPase, C-terminal domain"/>
    <property type="match status" value="1"/>
</dbReference>
<feature type="transmembrane region" description="Helical" evidence="11">
    <location>
        <begin position="172"/>
        <end position="192"/>
    </location>
</feature>
<evidence type="ECO:0000256" key="4">
    <source>
        <dbReference type="ARBA" id="ARBA00022553"/>
    </source>
</evidence>
<dbReference type="InterPro" id="IPR036097">
    <property type="entry name" value="HisK_dim/P_sf"/>
</dbReference>
<evidence type="ECO:0000256" key="6">
    <source>
        <dbReference type="ARBA" id="ARBA00022692"/>
    </source>
</evidence>
<evidence type="ECO:0000256" key="11">
    <source>
        <dbReference type="SAM" id="Phobius"/>
    </source>
</evidence>
<sequence>MKRRSLRLRLLLAAAISISLALVLAGFGLVALFDRHVTRRVDAELHTFLNQIVAALEFTADGRAEMRRPLADPRFQQPYGGLYWQIVDPASGDMQRSRSLWDVALDLPPAAAEPGRPQIYDLAGPNGTTLRVYERRLTFERGAGQELRFAIAMEEGEIALARREFAAEIGPALVLLALVLTAAFWVQVNIGLKPLEAMRRAVQAVRTGQAQRLDAEMPDEIQPLVTEVNELLNAQEENVARARARAGDLAHGLKTPLTVLANDARKLRESGQGEIAGEIEQLVARMRRHVDHELARVRLAAHAGTRRPARDSGRADLLRAVTGLAEALKRSPKGETLTWELAFEAPAMVAIDPHDLTELLGNLMDNAMKWAREMVRVETAGNGAEVVIRILDDGPGVPPAALAALGERGLRLDEQVAGTGIGLAIARELLDAYGGSLILANRLEGGFSAEVRLRKAHDL</sequence>
<dbReference type="PRINTS" id="PR00344">
    <property type="entry name" value="BCTRLSENSOR"/>
</dbReference>
<dbReference type="EMBL" id="SNYW01000008">
    <property type="protein sequence ID" value="TDQ82355.1"/>
    <property type="molecule type" value="Genomic_DNA"/>
</dbReference>
<dbReference type="SMART" id="SM00387">
    <property type="entry name" value="HATPase_c"/>
    <property type="match status" value="1"/>
</dbReference>
<dbReference type="Pfam" id="PF02518">
    <property type="entry name" value="HATPase_c"/>
    <property type="match status" value="1"/>
</dbReference>
<keyword evidence="8 11" id="KW-1133">Transmembrane helix</keyword>
<evidence type="ECO:0000256" key="1">
    <source>
        <dbReference type="ARBA" id="ARBA00000085"/>
    </source>
</evidence>